<reference evidence="1" key="1">
    <citation type="submission" date="2018-06" db="EMBL/GenBank/DDBJ databases">
        <authorList>
            <person name="Zhirakovskaya E."/>
        </authorList>
    </citation>
    <scope>NUCLEOTIDE SEQUENCE</scope>
</reference>
<evidence type="ECO:0000313" key="1">
    <source>
        <dbReference type="EMBL" id="VAW95530.1"/>
    </source>
</evidence>
<organism evidence="1">
    <name type="scientific">hydrothermal vent metagenome</name>
    <dbReference type="NCBI Taxonomy" id="652676"/>
    <lineage>
        <taxon>unclassified sequences</taxon>
        <taxon>metagenomes</taxon>
        <taxon>ecological metagenomes</taxon>
    </lineage>
</organism>
<dbReference type="EMBL" id="UOFR01000034">
    <property type="protein sequence ID" value="VAW95530.1"/>
    <property type="molecule type" value="Genomic_DNA"/>
</dbReference>
<accession>A0A3B1A1T6</accession>
<dbReference type="AlphaFoldDB" id="A0A3B1A1T6"/>
<protein>
    <submittedName>
        <fullName evidence="1">Uncharacterized protein</fullName>
    </submittedName>
</protein>
<gene>
    <name evidence="1" type="ORF">MNBD_GAMMA21-1477</name>
</gene>
<sequence>MSSHQEQDDNFLMLTLLPGFQSRLKGRLIEFSIVSTIMA</sequence>
<name>A0A3B1A1T6_9ZZZZ</name>
<proteinExistence type="predicted"/>